<dbReference type="GO" id="GO:0003785">
    <property type="term" value="F:actin monomer binding"/>
    <property type="evidence" value="ECO:0007669"/>
    <property type="project" value="InterPro"/>
</dbReference>
<dbReference type="PANTHER" id="PTHR21557:SF2">
    <property type="entry name" value="CORDON-BLEU PROTEIN-LIKE 1"/>
    <property type="match status" value="1"/>
</dbReference>
<organism evidence="2">
    <name type="scientific">Pongo abelii</name>
    <name type="common">Sumatran orangutan</name>
    <name type="synonym">Pongo pygmaeus abelii</name>
    <dbReference type="NCBI Taxonomy" id="9601"/>
    <lineage>
        <taxon>Eukaryota</taxon>
        <taxon>Metazoa</taxon>
        <taxon>Chordata</taxon>
        <taxon>Craniata</taxon>
        <taxon>Vertebrata</taxon>
        <taxon>Euteleostomi</taxon>
        <taxon>Mammalia</taxon>
        <taxon>Eutheria</taxon>
        <taxon>Euarchontoglires</taxon>
        <taxon>Primates</taxon>
        <taxon>Haplorrhini</taxon>
        <taxon>Catarrhini</taxon>
        <taxon>Hominidae</taxon>
        <taxon>Pongo</taxon>
    </lineage>
</organism>
<evidence type="ECO:0000313" key="2">
    <source>
        <dbReference type="EMBL" id="PNJ28101.1"/>
    </source>
</evidence>
<protein>
    <submittedName>
        <fullName evidence="2">COBLL1 isoform 3</fullName>
    </submittedName>
</protein>
<dbReference type="EMBL" id="NDHI03003520">
    <property type="protein sequence ID" value="PNJ28101.1"/>
    <property type="molecule type" value="Genomic_DNA"/>
</dbReference>
<reference evidence="2" key="1">
    <citation type="submission" date="2017-12" db="EMBL/GenBank/DDBJ databases">
        <title>High-resolution comparative analysis of great ape genomes.</title>
        <authorList>
            <person name="Pollen A."/>
            <person name="Hastie A."/>
            <person name="Hormozdiari F."/>
            <person name="Dougherty M."/>
            <person name="Liu R."/>
            <person name="Chaisson M."/>
            <person name="Hoppe E."/>
            <person name="Hill C."/>
            <person name="Pang A."/>
            <person name="Hillier L."/>
            <person name="Baker C."/>
            <person name="Armstrong J."/>
            <person name="Shendure J."/>
            <person name="Paten B."/>
            <person name="Wilson R."/>
            <person name="Chao H."/>
            <person name="Schneider V."/>
            <person name="Ventura M."/>
            <person name="Kronenberg Z."/>
            <person name="Murali S."/>
            <person name="Gordon D."/>
            <person name="Cantsilieris S."/>
            <person name="Munson K."/>
            <person name="Nelson B."/>
            <person name="Raja A."/>
            <person name="Underwood J."/>
            <person name="Diekhans M."/>
            <person name="Fiddes I."/>
            <person name="Haussler D."/>
            <person name="Eichler E."/>
        </authorList>
    </citation>
    <scope>NUCLEOTIDE SEQUENCE [LARGE SCALE GENOMIC DNA]</scope>
    <source>
        <strain evidence="2">Susie</strain>
    </source>
</reference>
<sequence length="148" mass="15872">MPPSWSPLMCGRAAEAAASSRTPGREMGQAVTRRLGAGARAAPRRAMDGRTPRPQDAPAGREIAGSWRKPKAKAPLPPAETKYTGVSSAADCIESTAFIMEQKENMIDKDVELSVVLPGDIIKSTTVHGSKPMMDLLIFLCAQYHLNP</sequence>
<dbReference type="PANTHER" id="PTHR21557">
    <property type="entry name" value="CORDON-BLEU"/>
    <property type="match status" value="1"/>
</dbReference>
<feature type="region of interest" description="Disordered" evidence="1">
    <location>
        <begin position="1"/>
        <end position="85"/>
    </location>
</feature>
<proteinExistence type="predicted"/>
<comment type="caution">
    <text evidence="2">The sequence shown here is derived from an EMBL/GenBank/DDBJ whole genome shotgun (WGS) entry which is preliminary data.</text>
</comment>
<dbReference type="InterPro" id="IPR039895">
    <property type="entry name" value="COBL-like"/>
</dbReference>
<gene>
    <name evidence="2" type="ORF">CR201_G0037620</name>
</gene>
<evidence type="ECO:0000256" key="1">
    <source>
        <dbReference type="SAM" id="MobiDB-lite"/>
    </source>
</evidence>
<dbReference type="AlphaFoldDB" id="A0A2J8T517"/>
<feature type="compositionally biased region" description="Low complexity" evidence="1">
    <location>
        <begin position="30"/>
        <end position="41"/>
    </location>
</feature>
<feature type="non-terminal residue" evidence="2">
    <location>
        <position position="148"/>
    </location>
</feature>
<accession>A0A2J8T517</accession>
<name>A0A2J8T517_PONAB</name>